<protein>
    <submittedName>
        <fullName evidence="1">Uncharacterized protein</fullName>
    </submittedName>
</protein>
<dbReference type="Proteomes" id="UP001157502">
    <property type="component" value="Chromosome 35"/>
</dbReference>
<keyword evidence="2" id="KW-1185">Reference proteome</keyword>
<gene>
    <name evidence="1" type="ORF">DPEC_G00345510</name>
</gene>
<accession>A0ACC2F3L5</accession>
<evidence type="ECO:0000313" key="1">
    <source>
        <dbReference type="EMBL" id="KAJ7985924.1"/>
    </source>
</evidence>
<name>A0ACC2F3L5_DALPE</name>
<evidence type="ECO:0000313" key="2">
    <source>
        <dbReference type="Proteomes" id="UP001157502"/>
    </source>
</evidence>
<reference evidence="1" key="1">
    <citation type="submission" date="2021-05" db="EMBL/GenBank/DDBJ databases">
        <authorList>
            <person name="Pan Q."/>
            <person name="Jouanno E."/>
            <person name="Zahm M."/>
            <person name="Klopp C."/>
            <person name="Cabau C."/>
            <person name="Louis A."/>
            <person name="Berthelot C."/>
            <person name="Parey E."/>
            <person name="Roest Crollius H."/>
            <person name="Montfort J."/>
            <person name="Robinson-Rechavi M."/>
            <person name="Bouchez O."/>
            <person name="Lampietro C."/>
            <person name="Lopez Roques C."/>
            <person name="Donnadieu C."/>
            <person name="Postlethwait J."/>
            <person name="Bobe J."/>
            <person name="Dillon D."/>
            <person name="Chandos A."/>
            <person name="von Hippel F."/>
            <person name="Guiguen Y."/>
        </authorList>
    </citation>
    <scope>NUCLEOTIDE SEQUENCE</scope>
    <source>
        <strain evidence="1">YG-Jan2019</strain>
    </source>
</reference>
<dbReference type="EMBL" id="CM055762">
    <property type="protein sequence ID" value="KAJ7985924.1"/>
    <property type="molecule type" value="Genomic_DNA"/>
</dbReference>
<proteinExistence type="predicted"/>
<organism evidence="1 2">
    <name type="scientific">Dallia pectoralis</name>
    <name type="common">Alaska blackfish</name>
    <dbReference type="NCBI Taxonomy" id="75939"/>
    <lineage>
        <taxon>Eukaryota</taxon>
        <taxon>Metazoa</taxon>
        <taxon>Chordata</taxon>
        <taxon>Craniata</taxon>
        <taxon>Vertebrata</taxon>
        <taxon>Euteleostomi</taxon>
        <taxon>Actinopterygii</taxon>
        <taxon>Neopterygii</taxon>
        <taxon>Teleostei</taxon>
        <taxon>Protacanthopterygii</taxon>
        <taxon>Esociformes</taxon>
        <taxon>Umbridae</taxon>
        <taxon>Dallia</taxon>
    </lineage>
</organism>
<comment type="caution">
    <text evidence="1">The sequence shown here is derived from an EMBL/GenBank/DDBJ whole genome shotgun (WGS) entry which is preliminary data.</text>
</comment>
<sequence length="172" mass="19598">MSHHLQVDGSYKLKPCLKPWHGGIFRASDRALLQGSTGERTRTMARDRTARSCFHRDRACVNAFRHIPFNATAQPRPTARAHDTFQLKPTPHAVQRESLPEDNFYIVSVWQTDDWFFCGFLALSPSEVTLPGTSPSCLPECRARPSSLIYTHCRASWDCHFNCLQKPSPWAK</sequence>